<evidence type="ECO:0000313" key="3">
    <source>
        <dbReference type="Proteomes" id="UP001258017"/>
    </source>
</evidence>
<dbReference type="Proteomes" id="UP001258017">
    <property type="component" value="Unassembled WGS sequence"/>
</dbReference>
<name>A0AAD9R7V0_9HYME</name>
<sequence>MASRAIMSASDAPRLEFDQETRAVTTTSVNGDNSSSQLANLAKITNGDVEFTRFLMSRMFTSGVHAWWLIGLLFILFILSTIFMFFGSLLDTKYLFASHELTSAESIRRLNEYENLQDRLNLEYPQLERLSTLVAARHALGDPLLPTRN</sequence>
<dbReference type="AlphaFoldDB" id="A0AAD9R7V0"/>
<evidence type="ECO:0000256" key="1">
    <source>
        <dbReference type="SAM" id="Phobius"/>
    </source>
</evidence>
<dbReference type="EMBL" id="JAIFRP010005020">
    <property type="protein sequence ID" value="KAK2574762.1"/>
    <property type="molecule type" value="Genomic_DNA"/>
</dbReference>
<feature type="transmembrane region" description="Helical" evidence="1">
    <location>
        <begin position="66"/>
        <end position="90"/>
    </location>
</feature>
<reference evidence="2" key="1">
    <citation type="submission" date="2021-08" db="EMBL/GenBank/DDBJ databases">
        <authorList>
            <person name="Misof B."/>
            <person name="Oliver O."/>
            <person name="Podsiadlowski L."/>
            <person name="Donath A."/>
            <person name="Peters R."/>
            <person name="Mayer C."/>
            <person name="Rust J."/>
            <person name="Gunkel S."/>
            <person name="Lesny P."/>
            <person name="Martin S."/>
            <person name="Oeyen J.P."/>
            <person name="Petersen M."/>
            <person name="Panagiotis P."/>
            <person name="Wilbrandt J."/>
            <person name="Tanja T."/>
        </authorList>
    </citation>
    <scope>NUCLEOTIDE SEQUENCE</scope>
    <source>
        <strain evidence="2">GBR_01_08_01A</strain>
        <tissue evidence="2">Thorax + abdomen</tissue>
    </source>
</reference>
<keyword evidence="3" id="KW-1185">Reference proteome</keyword>
<accession>A0AAD9R7V0</accession>
<reference evidence="2" key="2">
    <citation type="journal article" date="2023" name="Commun. Biol.">
        <title>Intrasexual cuticular hydrocarbon dimorphism in a wasp sheds light on hydrocarbon biosynthesis genes in Hymenoptera.</title>
        <authorList>
            <person name="Moris V.C."/>
            <person name="Podsiadlowski L."/>
            <person name="Martin S."/>
            <person name="Oeyen J.P."/>
            <person name="Donath A."/>
            <person name="Petersen M."/>
            <person name="Wilbrandt J."/>
            <person name="Misof B."/>
            <person name="Liedtke D."/>
            <person name="Thamm M."/>
            <person name="Scheiner R."/>
            <person name="Schmitt T."/>
            <person name="Niehuis O."/>
        </authorList>
    </citation>
    <scope>NUCLEOTIDE SEQUENCE</scope>
    <source>
        <strain evidence="2">GBR_01_08_01A</strain>
    </source>
</reference>
<proteinExistence type="predicted"/>
<keyword evidence="1" id="KW-1133">Transmembrane helix</keyword>
<protein>
    <submittedName>
        <fullName evidence="2">Uncharacterized protein</fullName>
    </submittedName>
</protein>
<comment type="caution">
    <text evidence="2">The sequence shown here is derived from an EMBL/GenBank/DDBJ whole genome shotgun (WGS) entry which is preliminary data.</text>
</comment>
<evidence type="ECO:0000313" key="2">
    <source>
        <dbReference type="EMBL" id="KAK2574762.1"/>
    </source>
</evidence>
<keyword evidence="1" id="KW-0812">Transmembrane</keyword>
<keyword evidence="1" id="KW-0472">Membrane</keyword>
<organism evidence="2 3">
    <name type="scientific">Odynerus spinipes</name>
    <dbReference type="NCBI Taxonomy" id="1348599"/>
    <lineage>
        <taxon>Eukaryota</taxon>
        <taxon>Metazoa</taxon>
        <taxon>Ecdysozoa</taxon>
        <taxon>Arthropoda</taxon>
        <taxon>Hexapoda</taxon>
        <taxon>Insecta</taxon>
        <taxon>Pterygota</taxon>
        <taxon>Neoptera</taxon>
        <taxon>Endopterygota</taxon>
        <taxon>Hymenoptera</taxon>
        <taxon>Apocrita</taxon>
        <taxon>Aculeata</taxon>
        <taxon>Vespoidea</taxon>
        <taxon>Vespidae</taxon>
        <taxon>Eumeninae</taxon>
        <taxon>Odynerus</taxon>
    </lineage>
</organism>
<gene>
    <name evidence="2" type="ORF">KPH14_013064</name>
</gene>